<dbReference type="AlphaFoldDB" id="A0A3B0RLB8"/>
<feature type="non-terminal residue" evidence="1">
    <location>
        <position position="170"/>
    </location>
</feature>
<gene>
    <name evidence="1" type="ORF">MNBD_ACTINO02-203</name>
</gene>
<protein>
    <submittedName>
        <fullName evidence="1">Uncharacterized protein</fullName>
    </submittedName>
</protein>
<organism evidence="1">
    <name type="scientific">hydrothermal vent metagenome</name>
    <dbReference type="NCBI Taxonomy" id="652676"/>
    <lineage>
        <taxon>unclassified sequences</taxon>
        <taxon>metagenomes</taxon>
        <taxon>ecological metagenomes</taxon>
    </lineage>
</organism>
<sequence length="170" mass="18314">MGRSRFVHGRLRFVLPAVLISVLAGCSTSPTTATGPAQRLAVVSEEPTGRPHDMFSSLADLVRGSDAVVVGTIVSVTPGRAVGDPRDGEEGEVRFFDVAVQIEERLAGPRDSGEITIEVLFLEGIRGSLFSIESPWWRPDASSVFFLDLDSGLPGREATLMNPQSLYFLP</sequence>
<proteinExistence type="predicted"/>
<dbReference type="EMBL" id="UOEK01000053">
    <property type="protein sequence ID" value="VAV93990.1"/>
    <property type="molecule type" value="Genomic_DNA"/>
</dbReference>
<name>A0A3B0RLB8_9ZZZZ</name>
<reference evidence="1" key="1">
    <citation type="submission" date="2018-06" db="EMBL/GenBank/DDBJ databases">
        <authorList>
            <person name="Zhirakovskaya E."/>
        </authorList>
    </citation>
    <scope>NUCLEOTIDE SEQUENCE</scope>
</reference>
<dbReference type="PROSITE" id="PS51257">
    <property type="entry name" value="PROKAR_LIPOPROTEIN"/>
    <property type="match status" value="1"/>
</dbReference>
<evidence type="ECO:0000313" key="1">
    <source>
        <dbReference type="EMBL" id="VAV93990.1"/>
    </source>
</evidence>
<accession>A0A3B0RLB8</accession>